<evidence type="ECO:0000313" key="3">
    <source>
        <dbReference type="RefSeq" id="XP_027088471.2"/>
    </source>
</evidence>
<organism evidence="2 3">
    <name type="scientific">Coffea arabica</name>
    <name type="common">Arabian coffee</name>
    <dbReference type="NCBI Taxonomy" id="13443"/>
    <lineage>
        <taxon>Eukaryota</taxon>
        <taxon>Viridiplantae</taxon>
        <taxon>Streptophyta</taxon>
        <taxon>Embryophyta</taxon>
        <taxon>Tracheophyta</taxon>
        <taxon>Spermatophyta</taxon>
        <taxon>Magnoliopsida</taxon>
        <taxon>eudicotyledons</taxon>
        <taxon>Gunneridae</taxon>
        <taxon>Pentapetalae</taxon>
        <taxon>asterids</taxon>
        <taxon>lamiids</taxon>
        <taxon>Gentianales</taxon>
        <taxon>Rubiaceae</taxon>
        <taxon>Ixoroideae</taxon>
        <taxon>Gardenieae complex</taxon>
        <taxon>Bertiereae - Coffeeae clade</taxon>
        <taxon>Coffeeae</taxon>
        <taxon>Coffea</taxon>
    </lineage>
</organism>
<dbReference type="AlphaFoldDB" id="A0A6P6UE42"/>
<protein>
    <recommendedName>
        <fullName evidence="1">MULE transposase domain-containing protein</fullName>
    </recommendedName>
</protein>
<dbReference type="OrthoDB" id="1918246at2759"/>
<dbReference type="InterPro" id="IPR018289">
    <property type="entry name" value="MULE_transposase_dom"/>
</dbReference>
<dbReference type="GeneID" id="113709815"/>
<keyword evidence="2" id="KW-1185">Reference proteome</keyword>
<evidence type="ECO:0000313" key="2">
    <source>
        <dbReference type="Proteomes" id="UP001652660"/>
    </source>
</evidence>
<reference evidence="3" key="2">
    <citation type="submission" date="2025-08" db="UniProtKB">
        <authorList>
            <consortium name="RefSeq"/>
        </authorList>
    </citation>
    <scope>IDENTIFICATION</scope>
    <source>
        <tissue evidence="3">Leaves</tissue>
    </source>
</reference>
<feature type="domain" description="MULE transposase" evidence="1">
    <location>
        <begin position="133"/>
        <end position="227"/>
    </location>
</feature>
<dbReference type="Pfam" id="PF10551">
    <property type="entry name" value="MULE"/>
    <property type="match status" value="1"/>
</dbReference>
<proteinExistence type="predicted"/>
<accession>A0A6P6UE42</accession>
<dbReference type="RefSeq" id="XP_027088471.2">
    <property type="nucleotide sequence ID" value="XM_027232670.2"/>
</dbReference>
<name>A0A6P6UE42_COFAR</name>
<sequence>MGPEHRCGRTFYYKCANLDFLARHYMEFLRMNRKVTVDAFKEKVHKKLNVNITKDQVYKTFVKAKILIEGKYRQQYTRIWDYCEELLSSNPGSTVHVEIEVDEDSGKERFHRLYICFTALKKGFKEGCHPGLGVDGCHLRGPHSGVLLTAVGLDANDCIYHVAYAVVETENKMSWNWFIEFLKFDLKIHDQKRWTCISDRQKGLDSAIQEILPGVEHKHCVRHLYNNFKKHHPSETLKGMFWACPRSSCVNKFEAEMEVLR</sequence>
<dbReference type="PANTHER" id="PTHR31973:SF199">
    <property type="entry name" value="SWIM-TYPE DOMAIN-CONTAINING PROTEIN"/>
    <property type="match status" value="1"/>
</dbReference>
<gene>
    <name evidence="3" type="primary">LOC113709815</name>
</gene>
<reference evidence="2" key="1">
    <citation type="journal article" date="2025" name="Foods">
        <title>Unveiling the Microbial Signatures of Arabica Coffee Cherries: Insights into Ripeness Specific Diversity, Functional Traits, and Implications for Quality and Safety.</title>
        <authorList>
            <consortium name="RefSeq"/>
            <person name="Tenea G.N."/>
            <person name="Cifuentes V."/>
            <person name="Reyes P."/>
            <person name="Cevallos-Vallejos M."/>
        </authorList>
    </citation>
    <scope>NUCLEOTIDE SEQUENCE [LARGE SCALE GENOMIC DNA]</scope>
</reference>
<dbReference type="Proteomes" id="UP001652660">
    <property type="component" value="Chromosome 9e"/>
</dbReference>
<evidence type="ECO:0000259" key="1">
    <source>
        <dbReference type="Pfam" id="PF10551"/>
    </source>
</evidence>
<dbReference type="PANTHER" id="PTHR31973">
    <property type="entry name" value="POLYPROTEIN, PUTATIVE-RELATED"/>
    <property type="match status" value="1"/>
</dbReference>